<feature type="domain" description="Creatinase N-terminal" evidence="4">
    <location>
        <begin position="51"/>
        <end position="140"/>
    </location>
</feature>
<dbReference type="InterPro" id="IPR001131">
    <property type="entry name" value="Peptidase_M24B_aminopep-P_CS"/>
</dbReference>
<reference evidence="5" key="2">
    <citation type="journal article" date="2014" name="ISME J.">
        <title>Microbial stratification in low pH oxic and suboxic macroscopic growths along an acid mine drainage.</title>
        <authorList>
            <person name="Mendez-Garcia C."/>
            <person name="Mesa V."/>
            <person name="Sprenger R.R."/>
            <person name="Richter M."/>
            <person name="Diez M.S."/>
            <person name="Solano J."/>
            <person name="Bargiela R."/>
            <person name="Golyshina O.V."/>
            <person name="Manteca A."/>
            <person name="Ramos J.L."/>
            <person name="Gallego J.R."/>
            <person name="Llorente I."/>
            <person name="Martins Dos Santos V.A."/>
            <person name="Jensen O.N."/>
            <person name="Pelaez A.I."/>
            <person name="Sanchez J."/>
            <person name="Ferrer M."/>
        </authorList>
    </citation>
    <scope>NUCLEOTIDE SEQUENCE</scope>
</reference>
<dbReference type="Pfam" id="PF01321">
    <property type="entry name" value="Creatinase_N"/>
    <property type="match status" value="1"/>
</dbReference>
<protein>
    <submittedName>
        <fullName evidence="5">Xaa-Pro dipeptidase/Xaa-Pro aminopeptidase</fullName>
    </submittedName>
</protein>
<dbReference type="SUPFAM" id="SSF55920">
    <property type="entry name" value="Creatinase/aminopeptidase"/>
    <property type="match status" value="1"/>
</dbReference>
<dbReference type="Gene3D" id="3.90.230.10">
    <property type="entry name" value="Creatinase/methionine aminopeptidase superfamily"/>
    <property type="match status" value="1"/>
</dbReference>
<evidence type="ECO:0000259" key="3">
    <source>
        <dbReference type="Pfam" id="PF00557"/>
    </source>
</evidence>
<dbReference type="InterPro" id="IPR029149">
    <property type="entry name" value="Creatin/AminoP/Spt16_N"/>
</dbReference>
<keyword evidence="1" id="KW-0479">Metal-binding</keyword>
<dbReference type="AlphaFoldDB" id="T0ZLN8"/>
<dbReference type="PANTHER" id="PTHR46112">
    <property type="entry name" value="AMINOPEPTIDASE"/>
    <property type="match status" value="1"/>
</dbReference>
<reference evidence="5" key="1">
    <citation type="submission" date="2013-08" db="EMBL/GenBank/DDBJ databases">
        <authorList>
            <person name="Mendez C."/>
            <person name="Richter M."/>
            <person name="Ferrer M."/>
            <person name="Sanchez J."/>
        </authorList>
    </citation>
    <scope>NUCLEOTIDE SEQUENCE</scope>
</reference>
<evidence type="ECO:0000256" key="1">
    <source>
        <dbReference type="ARBA" id="ARBA00022723"/>
    </source>
</evidence>
<dbReference type="GO" id="GO:0004177">
    <property type="term" value="F:aminopeptidase activity"/>
    <property type="evidence" value="ECO:0007669"/>
    <property type="project" value="UniProtKB-KW"/>
</dbReference>
<dbReference type="GO" id="GO:0046872">
    <property type="term" value="F:metal ion binding"/>
    <property type="evidence" value="ECO:0007669"/>
    <property type="project" value="UniProtKB-KW"/>
</dbReference>
<sequence length="369" mass="39619">MKSRVEKVFAHLEKAPDVVVLANSVEPHIDNSFYYLFDVPSGLFEGSIEVAHPDGRLDLLTGALEADTADRAAKDDPHTTVHRVDRGETGKVLQRLVPANATVGLNYRELTHAGFLQLTEMLPGATFVDAGAGLARARAVKDASEIERIRRAASIGSRVAIEIPTLLRAGMTELELAAEMEYRMNQLGANGRSFSTIVGFGAHSAEPHYSPDDSRLRPGESIVCDFGAWYRRYACDITRSFHFGPRDAELQAVHECVERAQQAALAVLRPGISGSEVHAAAQAVIDASPWKGSFTHGLGHALGLAVHDGGTGLAPSVEEKLEVGMVVTVEPGIYLTGHGGVRIEDDVVITSTGYEFLTTAPRGYLEVAA</sequence>
<accession>T0ZLN8</accession>
<feature type="domain" description="Peptidase M24" evidence="3">
    <location>
        <begin position="147"/>
        <end position="350"/>
    </location>
</feature>
<evidence type="ECO:0000313" key="5">
    <source>
        <dbReference type="EMBL" id="EQD45392.1"/>
    </source>
</evidence>
<dbReference type="SUPFAM" id="SSF53092">
    <property type="entry name" value="Creatinase/prolidase N-terminal domain"/>
    <property type="match status" value="1"/>
</dbReference>
<comment type="caution">
    <text evidence="5">The sequence shown here is derived from an EMBL/GenBank/DDBJ whole genome shotgun (WGS) entry which is preliminary data.</text>
</comment>
<keyword evidence="5" id="KW-0031">Aminopeptidase</keyword>
<dbReference type="InterPro" id="IPR000994">
    <property type="entry name" value="Pept_M24"/>
</dbReference>
<dbReference type="PANTHER" id="PTHR46112:SF3">
    <property type="entry name" value="AMINOPEPTIDASE YPDF"/>
    <property type="match status" value="1"/>
</dbReference>
<dbReference type="Pfam" id="PF00557">
    <property type="entry name" value="Peptidase_M24"/>
    <property type="match status" value="1"/>
</dbReference>
<dbReference type="PROSITE" id="PS00491">
    <property type="entry name" value="PROLINE_PEPTIDASE"/>
    <property type="match status" value="1"/>
</dbReference>
<dbReference type="InterPro" id="IPR036005">
    <property type="entry name" value="Creatinase/aminopeptidase-like"/>
</dbReference>
<gene>
    <name evidence="5" type="ORF">B2A_09317</name>
</gene>
<dbReference type="InterPro" id="IPR000587">
    <property type="entry name" value="Creatinase_N"/>
</dbReference>
<keyword evidence="5" id="KW-0645">Protease</keyword>
<proteinExistence type="predicted"/>
<organism evidence="5">
    <name type="scientific">mine drainage metagenome</name>
    <dbReference type="NCBI Taxonomy" id="410659"/>
    <lineage>
        <taxon>unclassified sequences</taxon>
        <taxon>metagenomes</taxon>
        <taxon>ecological metagenomes</taxon>
    </lineage>
</organism>
<dbReference type="Gene3D" id="3.40.350.10">
    <property type="entry name" value="Creatinase/prolidase N-terminal domain"/>
    <property type="match status" value="1"/>
</dbReference>
<dbReference type="EMBL" id="AUZZ01006728">
    <property type="protein sequence ID" value="EQD45392.1"/>
    <property type="molecule type" value="Genomic_DNA"/>
</dbReference>
<evidence type="ECO:0000256" key="2">
    <source>
        <dbReference type="ARBA" id="ARBA00022801"/>
    </source>
</evidence>
<dbReference type="InterPro" id="IPR050659">
    <property type="entry name" value="Peptidase_M24B"/>
</dbReference>
<name>T0ZLN8_9ZZZZ</name>
<keyword evidence="2" id="KW-0378">Hydrolase</keyword>
<evidence type="ECO:0000259" key="4">
    <source>
        <dbReference type="Pfam" id="PF01321"/>
    </source>
</evidence>